<feature type="compositionally biased region" description="Low complexity" evidence="1">
    <location>
        <begin position="193"/>
        <end position="214"/>
    </location>
</feature>
<name>A0A1Y2DGK3_9BASI</name>
<dbReference type="EMBL" id="MCGR01000079">
    <property type="protein sequence ID" value="ORY58347.1"/>
    <property type="molecule type" value="Genomic_DNA"/>
</dbReference>
<sequence>MATTQHHLPPSPLGGRPVLSLETEALDSTSKHPPTAPFKHWSATPAAQDYVESPTVASPAVASSRSHQHSARAFNPESSATAKIFNKLEDIKGLQTSIAADHARLEKVGTGSDWADWRATGDDQEGDGAGGGAGLGAPGRSKEEKEKSSKSYESMAEEFQQRQEGIEGMMEKLSSLSTALKEFHQLPPPSLFPSAGRPAQPPRSRAAAKAATASGVYEGDSRAPERASTPLRPSRDRQLSE</sequence>
<protein>
    <submittedName>
        <fullName evidence="2">Uncharacterized protein</fullName>
    </submittedName>
</protein>
<evidence type="ECO:0000313" key="2">
    <source>
        <dbReference type="EMBL" id="ORY58347.1"/>
    </source>
</evidence>
<dbReference type="InParanoid" id="A0A1Y2DGK3"/>
<evidence type="ECO:0000313" key="3">
    <source>
        <dbReference type="Proteomes" id="UP000193467"/>
    </source>
</evidence>
<dbReference type="Proteomes" id="UP000193467">
    <property type="component" value="Unassembled WGS sequence"/>
</dbReference>
<dbReference type="AlphaFoldDB" id="A0A1Y2DGK3"/>
<comment type="caution">
    <text evidence="2">The sequence shown here is derived from an EMBL/GenBank/DDBJ whole genome shotgun (WGS) entry which is preliminary data.</text>
</comment>
<feature type="compositionally biased region" description="Low complexity" evidence="1">
    <location>
        <begin position="51"/>
        <end position="65"/>
    </location>
</feature>
<proteinExistence type="predicted"/>
<feature type="region of interest" description="Disordered" evidence="1">
    <location>
        <begin position="1"/>
        <end position="80"/>
    </location>
</feature>
<feature type="compositionally biased region" description="Gly residues" evidence="1">
    <location>
        <begin position="127"/>
        <end position="137"/>
    </location>
</feature>
<gene>
    <name evidence="2" type="ORF">BCR35DRAFT_335199</name>
</gene>
<accession>A0A1Y2DGK3</accession>
<feature type="compositionally biased region" description="Basic and acidic residues" evidence="1">
    <location>
        <begin position="140"/>
        <end position="150"/>
    </location>
</feature>
<keyword evidence="3" id="KW-1185">Reference proteome</keyword>
<feature type="region of interest" description="Disordered" evidence="1">
    <location>
        <begin position="101"/>
        <end position="241"/>
    </location>
</feature>
<dbReference type="OrthoDB" id="2537650at2759"/>
<evidence type="ECO:0000256" key="1">
    <source>
        <dbReference type="SAM" id="MobiDB-lite"/>
    </source>
</evidence>
<reference evidence="2 3" key="1">
    <citation type="submission" date="2016-07" db="EMBL/GenBank/DDBJ databases">
        <title>Pervasive Adenine N6-methylation of Active Genes in Fungi.</title>
        <authorList>
            <consortium name="DOE Joint Genome Institute"/>
            <person name="Mondo S.J."/>
            <person name="Dannebaum R.O."/>
            <person name="Kuo R.C."/>
            <person name="Labutti K."/>
            <person name="Haridas S."/>
            <person name="Kuo A."/>
            <person name="Salamov A."/>
            <person name="Ahrendt S.R."/>
            <person name="Lipzen A."/>
            <person name="Sullivan W."/>
            <person name="Andreopoulos W.B."/>
            <person name="Clum A."/>
            <person name="Lindquist E."/>
            <person name="Daum C."/>
            <person name="Ramamoorthy G.K."/>
            <person name="Gryganskyi A."/>
            <person name="Culley D."/>
            <person name="Magnuson J.K."/>
            <person name="James T.Y."/>
            <person name="O'Malley M.A."/>
            <person name="Stajich J.E."/>
            <person name="Spatafora J.W."/>
            <person name="Visel A."/>
            <person name="Grigoriev I.V."/>
        </authorList>
    </citation>
    <scope>NUCLEOTIDE SEQUENCE [LARGE SCALE GENOMIC DNA]</scope>
    <source>
        <strain evidence="2 3">62-1032</strain>
    </source>
</reference>
<organism evidence="2 3">
    <name type="scientific">Leucosporidium creatinivorum</name>
    <dbReference type="NCBI Taxonomy" id="106004"/>
    <lineage>
        <taxon>Eukaryota</taxon>
        <taxon>Fungi</taxon>
        <taxon>Dikarya</taxon>
        <taxon>Basidiomycota</taxon>
        <taxon>Pucciniomycotina</taxon>
        <taxon>Microbotryomycetes</taxon>
        <taxon>Leucosporidiales</taxon>
        <taxon>Leucosporidium</taxon>
    </lineage>
</organism>